<dbReference type="HAMAP" id="MF_00080">
    <property type="entry name" value="IF_3"/>
    <property type="match status" value="1"/>
</dbReference>
<evidence type="ECO:0000256" key="3">
    <source>
        <dbReference type="ARBA" id="ARBA00022917"/>
    </source>
</evidence>
<dbReference type="PROSITE" id="PS00938">
    <property type="entry name" value="IF3"/>
    <property type="match status" value="1"/>
</dbReference>
<dbReference type="GO" id="GO:0005829">
    <property type="term" value="C:cytosol"/>
    <property type="evidence" value="ECO:0007669"/>
    <property type="project" value="TreeGrafter"/>
</dbReference>
<evidence type="ECO:0000259" key="9">
    <source>
        <dbReference type="Pfam" id="PF05198"/>
    </source>
</evidence>
<dbReference type="SUPFAM" id="SSF54364">
    <property type="entry name" value="Translation initiation factor IF3, N-terminal domain"/>
    <property type="match status" value="1"/>
</dbReference>
<dbReference type="GO" id="GO:0043022">
    <property type="term" value="F:ribosome binding"/>
    <property type="evidence" value="ECO:0007669"/>
    <property type="project" value="UniProtKB-ARBA"/>
</dbReference>
<keyword evidence="3 4" id="KW-0648">Protein biosynthesis</keyword>
<proteinExistence type="inferred from homology"/>
<dbReference type="FunFam" id="3.30.110.10:FF:000001">
    <property type="entry name" value="Translation initiation factor IF-3"/>
    <property type="match status" value="1"/>
</dbReference>
<evidence type="ECO:0000256" key="2">
    <source>
        <dbReference type="ARBA" id="ARBA00022540"/>
    </source>
</evidence>
<dbReference type="InterPro" id="IPR036788">
    <property type="entry name" value="T_IF-3_C_sf"/>
</dbReference>
<dbReference type="AlphaFoldDB" id="A0A855X335"/>
<dbReference type="GO" id="GO:0016020">
    <property type="term" value="C:membrane"/>
    <property type="evidence" value="ECO:0007669"/>
    <property type="project" value="TreeGrafter"/>
</dbReference>
<dbReference type="GO" id="GO:0032790">
    <property type="term" value="P:ribosome disassembly"/>
    <property type="evidence" value="ECO:0007669"/>
    <property type="project" value="TreeGrafter"/>
</dbReference>
<accession>A0A855X335</accession>
<sequence>MASKDVRVNERIRVSPIRLIGANGEQVGIIPTREALDRARESGLDLVEVAPNSRPPVCRIMDFGKYKYELSKKDKLAKKKQHSFQLKEMRYRPKIDEHDFVFKTKHVKEFLEEGSKVRVFMMFRGREMAHVEYGKQIIDRIITELTPIATVDMAPKMEGNTMSMVLTPKPEVLRKVAAAKVGGKKKEAKVASPTSKTEADEAIAETGTEE</sequence>
<dbReference type="Pfam" id="PF00707">
    <property type="entry name" value="IF3_C"/>
    <property type="match status" value="1"/>
</dbReference>
<dbReference type="FunFam" id="3.10.20.80:FF:000001">
    <property type="entry name" value="Translation initiation factor IF-3"/>
    <property type="match status" value="1"/>
</dbReference>
<dbReference type="PANTHER" id="PTHR10938">
    <property type="entry name" value="TRANSLATION INITIATION FACTOR IF-3"/>
    <property type="match status" value="1"/>
</dbReference>
<dbReference type="SUPFAM" id="SSF55200">
    <property type="entry name" value="Translation initiation factor IF3, C-terminal domain"/>
    <property type="match status" value="1"/>
</dbReference>
<comment type="subcellular location">
    <subcellularLocation>
        <location evidence="4 6">Cytoplasm</location>
    </subcellularLocation>
</comment>
<evidence type="ECO:0000256" key="4">
    <source>
        <dbReference type="HAMAP-Rule" id="MF_00080"/>
    </source>
</evidence>
<evidence type="ECO:0000256" key="6">
    <source>
        <dbReference type="RuleBase" id="RU000646"/>
    </source>
</evidence>
<keyword evidence="2 4" id="KW-0396">Initiation factor</keyword>
<dbReference type="Proteomes" id="UP000250918">
    <property type="component" value="Unassembled WGS sequence"/>
</dbReference>
<keyword evidence="4" id="KW-0963">Cytoplasm</keyword>
<comment type="function">
    <text evidence="4 6">IF-3 binds to the 30S ribosomal subunit and shifts the equilibrium between 70S ribosomes and their 50S and 30S subunits in favor of the free subunits, thus enhancing the availability of 30S subunits on which protein synthesis initiation begins.</text>
</comment>
<comment type="subunit">
    <text evidence="4 6">Monomer.</text>
</comment>
<dbReference type="PANTHER" id="PTHR10938:SF0">
    <property type="entry name" value="TRANSLATION INITIATION FACTOR IF-3, MITOCHONDRIAL"/>
    <property type="match status" value="1"/>
</dbReference>
<dbReference type="Gene3D" id="3.30.110.10">
    <property type="entry name" value="Translation initiation factor 3 (IF-3), C-terminal domain"/>
    <property type="match status" value="1"/>
</dbReference>
<comment type="caution">
    <text evidence="10">The sequence shown here is derived from an EMBL/GenBank/DDBJ whole genome shotgun (WGS) entry which is preliminary data.</text>
</comment>
<comment type="similarity">
    <text evidence="1 4 6">Belongs to the IF-3 family.</text>
</comment>
<dbReference type="InterPro" id="IPR019813">
    <property type="entry name" value="Translation_initiation_fac3_CS"/>
</dbReference>
<evidence type="ECO:0000256" key="5">
    <source>
        <dbReference type="NCBIfam" id="TIGR00168"/>
    </source>
</evidence>
<feature type="domain" description="Translation initiation factor 3 C-terminal" evidence="8">
    <location>
        <begin position="85"/>
        <end position="169"/>
    </location>
</feature>
<dbReference type="GO" id="GO:0003743">
    <property type="term" value="F:translation initiation factor activity"/>
    <property type="evidence" value="ECO:0007669"/>
    <property type="project" value="UniProtKB-UniRule"/>
</dbReference>
<dbReference type="EMBL" id="PQAP01000109">
    <property type="protein sequence ID" value="PWB71587.1"/>
    <property type="molecule type" value="Genomic_DNA"/>
</dbReference>
<evidence type="ECO:0000313" key="11">
    <source>
        <dbReference type="Proteomes" id="UP000250918"/>
    </source>
</evidence>
<evidence type="ECO:0000256" key="1">
    <source>
        <dbReference type="ARBA" id="ARBA00005439"/>
    </source>
</evidence>
<dbReference type="InterPro" id="IPR019815">
    <property type="entry name" value="Translation_initiation_fac_3_C"/>
</dbReference>
<name>A0A855X335_9BACT</name>
<dbReference type="InterPro" id="IPR001288">
    <property type="entry name" value="Translation_initiation_fac_3"/>
</dbReference>
<gene>
    <name evidence="4" type="primary">infC</name>
    <name evidence="10" type="ORF">C3F09_07640</name>
</gene>
<dbReference type="InterPro" id="IPR036787">
    <property type="entry name" value="T_IF-3_N_sf"/>
</dbReference>
<feature type="region of interest" description="Disordered" evidence="7">
    <location>
        <begin position="183"/>
        <end position="210"/>
    </location>
</feature>
<evidence type="ECO:0000313" key="10">
    <source>
        <dbReference type="EMBL" id="PWB71587.1"/>
    </source>
</evidence>
<dbReference type="NCBIfam" id="TIGR00168">
    <property type="entry name" value="infC"/>
    <property type="match status" value="1"/>
</dbReference>
<evidence type="ECO:0000256" key="7">
    <source>
        <dbReference type="SAM" id="MobiDB-lite"/>
    </source>
</evidence>
<organism evidence="10 11">
    <name type="scientific">candidate division GN15 bacterium</name>
    <dbReference type="NCBI Taxonomy" id="2072418"/>
    <lineage>
        <taxon>Bacteria</taxon>
        <taxon>candidate division GN15</taxon>
    </lineage>
</organism>
<dbReference type="InterPro" id="IPR019814">
    <property type="entry name" value="Translation_initiation_fac_3_N"/>
</dbReference>
<protein>
    <recommendedName>
        <fullName evidence="4 5">Translation initiation factor IF-3</fullName>
    </recommendedName>
</protein>
<feature type="compositionally biased region" description="Acidic residues" evidence="7">
    <location>
        <begin position="200"/>
        <end position="210"/>
    </location>
</feature>
<reference evidence="10 11" key="1">
    <citation type="journal article" date="2018" name="ISME J.">
        <title>A methanotrophic archaeon couples anaerobic oxidation of methane to Fe(III) reduction.</title>
        <authorList>
            <person name="Cai C."/>
            <person name="Leu A.O."/>
            <person name="Xie G.J."/>
            <person name="Guo J."/>
            <person name="Feng Y."/>
            <person name="Zhao J.X."/>
            <person name="Tyson G.W."/>
            <person name="Yuan Z."/>
            <person name="Hu S."/>
        </authorList>
    </citation>
    <scope>NUCLEOTIDE SEQUENCE [LARGE SCALE GENOMIC DNA]</scope>
    <source>
        <strain evidence="10">FeB_12</strain>
    </source>
</reference>
<feature type="domain" description="Translation initiation factor 3 N-terminal" evidence="9">
    <location>
        <begin position="8"/>
        <end position="75"/>
    </location>
</feature>
<dbReference type="Pfam" id="PF05198">
    <property type="entry name" value="IF3_N"/>
    <property type="match status" value="1"/>
</dbReference>
<evidence type="ECO:0000259" key="8">
    <source>
        <dbReference type="Pfam" id="PF00707"/>
    </source>
</evidence>
<dbReference type="Gene3D" id="3.10.20.80">
    <property type="entry name" value="Translation initiation factor 3 (IF-3), N-terminal domain"/>
    <property type="match status" value="1"/>
</dbReference>